<name>A0A7J8ACI8_PIPKU</name>
<protein>
    <submittedName>
        <fullName evidence="3">Transmembrane protein 44</fullName>
    </submittedName>
</protein>
<dbReference type="PANTHER" id="PTHR16201">
    <property type="entry name" value="SEVEN TRANSMEMBRANE PROTEIN 1-RELATED"/>
    <property type="match status" value="1"/>
</dbReference>
<proteinExistence type="predicted"/>
<feature type="transmembrane region" description="Helical" evidence="2">
    <location>
        <begin position="180"/>
        <end position="196"/>
    </location>
</feature>
<evidence type="ECO:0000313" key="4">
    <source>
        <dbReference type="Proteomes" id="UP000558488"/>
    </source>
</evidence>
<dbReference type="Proteomes" id="UP000558488">
    <property type="component" value="Unassembled WGS sequence"/>
</dbReference>
<reference evidence="3 4" key="1">
    <citation type="journal article" date="2020" name="Nature">
        <title>Six reference-quality genomes reveal evolution of bat adaptations.</title>
        <authorList>
            <person name="Jebb D."/>
            <person name="Huang Z."/>
            <person name="Pippel M."/>
            <person name="Hughes G.M."/>
            <person name="Lavrichenko K."/>
            <person name="Devanna P."/>
            <person name="Winkler S."/>
            <person name="Jermiin L.S."/>
            <person name="Skirmuntt E.C."/>
            <person name="Katzourakis A."/>
            <person name="Burkitt-Gray L."/>
            <person name="Ray D.A."/>
            <person name="Sullivan K.A.M."/>
            <person name="Roscito J.G."/>
            <person name="Kirilenko B.M."/>
            <person name="Davalos L.M."/>
            <person name="Corthals A.P."/>
            <person name="Power M.L."/>
            <person name="Jones G."/>
            <person name="Ransome R.D."/>
            <person name="Dechmann D.K.N."/>
            <person name="Locatelli A.G."/>
            <person name="Puechmaille S.J."/>
            <person name="Fedrigo O."/>
            <person name="Jarvis E.D."/>
            <person name="Hiller M."/>
            <person name="Vernes S.C."/>
            <person name="Myers E.W."/>
            <person name="Teeling E.C."/>
        </authorList>
    </citation>
    <scope>NUCLEOTIDE SEQUENCE [LARGE SCALE GENOMIC DNA]</scope>
    <source>
        <strain evidence="3">MPipKuh1</strain>
        <tissue evidence="3">Flight muscle</tissue>
    </source>
</reference>
<keyword evidence="2" id="KW-1133">Transmembrane helix</keyword>
<feature type="region of interest" description="Disordered" evidence="1">
    <location>
        <begin position="288"/>
        <end position="308"/>
    </location>
</feature>
<feature type="transmembrane region" description="Helical" evidence="2">
    <location>
        <begin position="132"/>
        <end position="155"/>
    </location>
</feature>
<feature type="transmembrane region" description="Helical" evidence="2">
    <location>
        <begin position="30"/>
        <end position="50"/>
    </location>
</feature>
<feature type="transmembrane region" description="Helical" evidence="2">
    <location>
        <begin position="247"/>
        <end position="268"/>
    </location>
</feature>
<dbReference type="OrthoDB" id="8048523at2759"/>
<evidence type="ECO:0000256" key="1">
    <source>
        <dbReference type="SAM" id="MobiDB-lite"/>
    </source>
</evidence>
<accession>A0A7J8ACI8</accession>
<comment type="caution">
    <text evidence="3">The sequence shown here is derived from an EMBL/GenBank/DDBJ whole genome shotgun (WGS) entry which is preliminary data.</text>
</comment>
<keyword evidence="2" id="KW-0472">Membrane</keyword>
<feature type="transmembrane region" description="Helical" evidence="2">
    <location>
        <begin position="62"/>
        <end position="81"/>
    </location>
</feature>
<dbReference type="InterPro" id="IPR051415">
    <property type="entry name" value="LAAT-1"/>
</dbReference>
<feature type="transmembrane region" description="Helical" evidence="2">
    <location>
        <begin position="216"/>
        <end position="235"/>
    </location>
</feature>
<dbReference type="AlphaFoldDB" id="A0A7J8ACI8"/>
<dbReference type="EMBL" id="JACAGB010000002">
    <property type="protein sequence ID" value="KAF6383955.1"/>
    <property type="molecule type" value="Genomic_DNA"/>
</dbReference>
<gene>
    <name evidence="3" type="ORF">mPipKuh1_017698</name>
</gene>
<sequence length="449" mass="49285">MGEAAGAAPALWDWGYLDRCFARHRVCISFSLWLCASSCWIAAHTLLLYLRCAKKCRQDQSALCAACCLLASLCDTVGAILARQLAIQVFTGAYLAAVDLVNFVFILFPVCGSKLKSDSGHGSQERKGRQRLRAGVFALTLPLSLGPCWAVWAAVPKASGLVRGPQRRLLGSLLQDNTEMFGYLLGGIAACGSWASRIPPLARICRGKTFPCIHLWTRLLSALAGLLYASAIVAHDRRPEYLLRATPWFLTSLGRAALDLAIIFLSWVMKSKMRRALGFASEARESPDTQALLTGAEKEDDNEEARNCGLENRRSHQCLHVEGMENSDWVPLTTLLPCNPLRTMTAISHYMELTIEPVQQAGCSATRLPGDGQMNLGDVPLPEPPSYPPIRVIRARVSSSSSSEVPSINSDLECDPEDINLEGNKDHVEMLRSQMQRCPMRPVDLTSEE</sequence>
<evidence type="ECO:0000256" key="2">
    <source>
        <dbReference type="SAM" id="Phobius"/>
    </source>
</evidence>
<organism evidence="3 4">
    <name type="scientific">Pipistrellus kuhlii</name>
    <name type="common">Kuhl's pipistrelle</name>
    <dbReference type="NCBI Taxonomy" id="59472"/>
    <lineage>
        <taxon>Eukaryota</taxon>
        <taxon>Metazoa</taxon>
        <taxon>Chordata</taxon>
        <taxon>Craniata</taxon>
        <taxon>Vertebrata</taxon>
        <taxon>Euteleostomi</taxon>
        <taxon>Mammalia</taxon>
        <taxon>Eutheria</taxon>
        <taxon>Laurasiatheria</taxon>
        <taxon>Chiroptera</taxon>
        <taxon>Yangochiroptera</taxon>
        <taxon>Vespertilionidae</taxon>
        <taxon>Pipistrellus</taxon>
    </lineage>
</organism>
<dbReference type="GO" id="GO:0015174">
    <property type="term" value="F:basic amino acid transmembrane transporter activity"/>
    <property type="evidence" value="ECO:0007669"/>
    <property type="project" value="TreeGrafter"/>
</dbReference>
<feature type="transmembrane region" description="Helical" evidence="2">
    <location>
        <begin position="87"/>
        <end position="111"/>
    </location>
</feature>
<dbReference type="PANTHER" id="PTHR16201:SF53">
    <property type="entry name" value="TRANSMEMBRANE PROTEIN 44"/>
    <property type="match status" value="1"/>
</dbReference>
<keyword evidence="4" id="KW-1185">Reference proteome</keyword>
<keyword evidence="2 3" id="KW-0812">Transmembrane</keyword>
<evidence type="ECO:0000313" key="3">
    <source>
        <dbReference type="EMBL" id="KAF6383955.1"/>
    </source>
</evidence>